<dbReference type="GO" id="GO:0016020">
    <property type="term" value="C:membrane"/>
    <property type="evidence" value="ECO:0007669"/>
    <property type="project" value="InterPro"/>
</dbReference>
<feature type="transmembrane region" description="Helical" evidence="1">
    <location>
        <begin position="153"/>
        <end position="180"/>
    </location>
</feature>
<gene>
    <name evidence="2" type="ORF">PILCRDRAFT_63587</name>
</gene>
<keyword evidence="1" id="KW-0812">Transmembrane</keyword>
<reference evidence="2 3" key="1">
    <citation type="submission" date="2014-04" db="EMBL/GenBank/DDBJ databases">
        <authorList>
            <consortium name="DOE Joint Genome Institute"/>
            <person name="Kuo A."/>
            <person name="Tarkka M."/>
            <person name="Buscot F."/>
            <person name="Kohler A."/>
            <person name="Nagy L.G."/>
            <person name="Floudas D."/>
            <person name="Copeland A."/>
            <person name="Barry K.W."/>
            <person name="Cichocki N."/>
            <person name="Veneault-Fourrey C."/>
            <person name="LaButti K."/>
            <person name="Lindquist E.A."/>
            <person name="Lipzen A."/>
            <person name="Lundell T."/>
            <person name="Morin E."/>
            <person name="Murat C."/>
            <person name="Sun H."/>
            <person name="Tunlid A."/>
            <person name="Henrissat B."/>
            <person name="Grigoriev I.V."/>
            <person name="Hibbett D.S."/>
            <person name="Martin F."/>
            <person name="Nordberg H.P."/>
            <person name="Cantor M.N."/>
            <person name="Hua S.X."/>
        </authorList>
    </citation>
    <scope>NUCLEOTIDE SEQUENCE [LARGE SCALE GENOMIC DNA]</scope>
    <source>
        <strain evidence="2 3">F 1598</strain>
    </source>
</reference>
<dbReference type="OrthoDB" id="10259513at2759"/>
<organism evidence="2 3">
    <name type="scientific">Piloderma croceum (strain F 1598)</name>
    <dbReference type="NCBI Taxonomy" id="765440"/>
    <lineage>
        <taxon>Eukaryota</taxon>
        <taxon>Fungi</taxon>
        <taxon>Dikarya</taxon>
        <taxon>Basidiomycota</taxon>
        <taxon>Agaricomycotina</taxon>
        <taxon>Agaricomycetes</taxon>
        <taxon>Agaricomycetidae</taxon>
        <taxon>Atheliales</taxon>
        <taxon>Atheliaceae</taxon>
        <taxon>Piloderma</taxon>
    </lineage>
</organism>
<keyword evidence="1" id="KW-1133">Transmembrane helix</keyword>
<dbReference type="SUPFAM" id="SSF81343">
    <property type="entry name" value="Fumarate reductase respiratory complex transmembrane subunits"/>
    <property type="match status" value="1"/>
</dbReference>
<name>A0A0C3CCH0_PILCF</name>
<dbReference type="PANTHER" id="PTHR38409:SF1">
    <property type="entry name" value="MITOCHONDRIAL ADAPTER PROTEIN MCP1"/>
    <property type="match status" value="1"/>
</dbReference>
<keyword evidence="3" id="KW-1185">Reference proteome</keyword>
<dbReference type="GO" id="GO:0055088">
    <property type="term" value="P:lipid homeostasis"/>
    <property type="evidence" value="ECO:0007669"/>
    <property type="project" value="InterPro"/>
</dbReference>
<dbReference type="EMBL" id="KN832979">
    <property type="protein sequence ID" value="KIM87382.1"/>
    <property type="molecule type" value="Genomic_DNA"/>
</dbReference>
<dbReference type="InterPro" id="IPR034804">
    <property type="entry name" value="SQR/QFR_C/D"/>
</dbReference>
<evidence type="ECO:0000313" key="2">
    <source>
        <dbReference type="EMBL" id="KIM87382.1"/>
    </source>
</evidence>
<reference evidence="3" key="2">
    <citation type="submission" date="2015-01" db="EMBL/GenBank/DDBJ databases">
        <title>Evolutionary Origins and Diversification of the Mycorrhizal Mutualists.</title>
        <authorList>
            <consortium name="DOE Joint Genome Institute"/>
            <consortium name="Mycorrhizal Genomics Consortium"/>
            <person name="Kohler A."/>
            <person name="Kuo A."/>
            <person name="Nagy L.G."/>
            <person name="Floudas D."/>
            <person name="Copeland A."/>
            <person name="Barry K.W."/>
            <person name="Cichocki N."/>
            <person name="Veneault-Fourrey C."/>
            <person name="LaButti K."/>
            <person name="Lindquist E.A."/>
            <person name="Lipzen A."/>
            <person name="Lundell T."/>
            <person name="Morin E."/>
            <person name="Murat C."/>
            <person name="Riley R."/>
            <person name="Ohm R."/>
            <person name="Sun H."/>
            <person name="Tunlid A."/>
            <person name="Henrissat B."/>
            <person name="Grigoriev I.V."/>
            <person name="Hibbett D.S."/>
            <person name="Martin F."/>
        </authorList>
    </citation>
    <scope>NUCLEOTIDE SEQUENCE [LARGE SCALE GENOMIC DNA]</scope>
    <source>
        <strain evidence="3">F 1598</strain>
    </source>
</reference>
<dbReference type="InParanoid" id="A0A0C3CCH0"/>
<proteinExistence type="predicted"/>
<dbReference type="PANTHER" id="PTHR38409">
    <property type="entry name" value="MDM10-COMPLEMENTING PROTEIN 1"/>
    <property type="match status" value="1"/>
</dbReference>
<dbReference type="Proteomes" id="UP000054166">
    <property type="component" value="Unassembled WGS sequence"/>
</dbReference>
<dbReference type="InterPro" id="IPR039960">
    <property type="entry name" value="MCP1"/>
</dbReference>
<accession>A0A0C3CCH0</accession>
<evidence type="ECO:0000256" key="1">
    <source>
        <dbReference type="SAM" id="Phobius"/>
    </source>
</evidence>
<sequence length="237" mass="26239">MDNPSSTDSQGPSTRRKALSYLTAVSHGSSPFITTFLLIHLSAPVLANLGGSSLSSQVMLLGREYYQTSFGENYLLLTPLILHASSGIAKRLLSSHPTTSPRPVSSILSITAYGTLIFLPIHFAIHRLYPPDPSMLDYEFVKLGLHTWPVRSWLLYGGLVGCVLLHAAEGINIIGSTWAGRVWARWKSRRSWRLAVTVGAVPILTGLLFIFQEPIVTLPSLARQFEEAFKRSFIYRL</sequence>
<dbReference type="HOGENOM" id="CLU_086446_0_0_1"/>
<feature type="transmembrane region" description="Helical" evidence="1">
    <location>
        <begin position="192"/>
        <end position="211"/>
    </location>
</feature>
<keyword evidence="1" id="KW-0472">Membrane</keyword>
<feature type="transmembrane region" description="Helical" evidence="1">
    <location>
        <begin position="21"/>
        <end position="43"/>
    </location>
</feature>
<protein>
    <recommendedName>
        <fullName evidence="4">Mitochondrial adapter protein MCP1 transmembrane domain-containing protein</fullName>
    </recommendedName>
</protein>
<dbReference type="AlphaFoldDB" id="A0A0C3CCH0"/>
<evidence type="ECO:0000313" key="3">
    <source>
        <dbReference type="Proteomes" id="UP000054166"/>
    </source>
</evidence>
<evidence type="ECO:0008006" key="4">
    <source>
        <dbReference type="Google" id="ProtNLM"/>
    </source>
</evidence>
<feature type="transmembrane region" description="Helical" evidence="1">
    <location>
        <begin position="105"/>
        <end position="125"/>
    </location>
</feature>